<evidence type="ECO:0000256" key="3">
    <source>
        <dbReference type="ARBA" id="ARBA00022989"/>
    </source>
</evidence>
<feature type="transmembrane region" description="Helical" evidence="5">
    <location>
        <begin position="44"/>
        <end position="62"/>
    </location>
</feature>
<dbReference type="PANTHER" id="PTHR37422">
    <property type="entry name" value="TEICHURONIC ACID BIOSYNTHESIS PROTEIN TUAE"/>
    <property type="match status" value="1"/>
</dbReference>
<evidence type="ECO:0000256" key="5">
    <source>
        <dbReference type="SAM" id="Phobius"/>
    </source>
</evidence>
<feature type="transmembrane region" description="Helical" evidence="5">
    <location>
        <begin position="458"/>
        <end position="475"/>
    </location>
</feature>
<proteinExistence type="predicted"/>
<feature type="transmembrane region" description="Helical" evidence="5">
    <location>
        <begin position="16"/>
        <end position="38"/>
    </location>
</feature>
<accession>A0ABY8WZM8</accession>
<feature type="domain" description="O-antigen ligase-related" evidence="6">
    <location>
        <begin position="308"/>
        <end position="421"/>
    </location>
</feature>
<dbReference type="PANTHER" id="PTHR37422:SF21">
    <property type="entry name" value="EXOQ-LIKE PROTEIN"/>
    <property type="match status" value="1"/>
</dbReference>
<feature type="transmembrane region" description="Helical" evidence="5">
    <location>
        <begin position="409"/>
        <end position="428"/>
    </location>
</feature>
<keyword evidence="8" id="KW-1185">Reference proteome</keyword>
<feature type="transmembrane region" description="Helical" evidence="5">
    <location>
        <begin position="299"/>
        <end position="320"/>
    </location>
</feature>
<reference evidence="7 8" key="1">
    <citation type="submission" date="2023-06" db="EMBL/GenBank/DDBJ databases">
        <title>Paenibacillus polygonum sp. nov., an endophytic bacterium, isolated from Polygonum lapathifolium L. in Nanji Wetland National Nature Reserve, South of Poyang Lake, Jiangxi Province, China.</title>
        <authorList>
            <person name="Yu Z."/>
        </authorList>
    </citation>
    <scope>NUCLEOTIDE SEQUENCE [LARGE SCALE GENOMIC DNA]</scope>
    <source>
        <strain evidence="7 8">C31</strain>
    </source>
</reference>
<feature type="transmembrane region" description="Helical" evidence="5">
    <location>
        <begin position="83"/>
        <end position="102"/>
    </location>
</feature>
<organism evidence="7 8">
    <name type="scientific">Paenibacillus polygoni</name>
    <dbReference type="NCBI Taxonomy" id="3050112"/>
    <lineage>
        <taxon>Bacteria</taxon>
        <taxon>Bacillati</taxon>
        <taxon>Bacillota</taxon>
        <taxon>Bacilli</taxon>
        <taxon>Bacillales</taxon>
        <taxon>Paenibacillaceae</taxon>
        <taxon>Paenibacillus</taxon>
    </lineage>
</organism>
<sequence length="495" mass="54007">MIHQKLRGQSAKKERWLYSVLGVLTGFVLVMGIIDRGLFYIEDVYKLGGALLCALFVMYLYVWLNLRKRSRFWYDHFYGQGTFLYVIPLLLSVIYAVHFVSGNPISLEGTFHNMIRFGFISVYAAVCFLLGTKRHGKRWLVASIQVTGWFLVISGLSAVCGLFVLPYTIMRTDDPLISFAGARLSGVLEYPNAYAALVGMFLLERLRAAASGFRSSGKGAREQVIVSSLALYPAATALLLSESRGAWLAACVCAAAMILLQQRGQRLLLLGAGAAPLLAAAVTHRALAGASLAPATAPGLLWLAGGEIAALTGALLLHALLARGRRVAAAAVSAASLASCAWLVIRTASARITSGETWVSREVMWQDAARFALHSPWLGHGGDAWKHAVHTVQSAPYAGNEIHSAYLDMWLDTGLIGLLLMVGLFIYIGGLLRRHAPELLPAGLLLILHGGIDFDFSYTVFWMILILLGALALPVRRHRTDEPERKRTFAIRSRD</sequence>
<keyword evidence="3 5" id="KW-1133">Transmembrane helix</keyword>
<protein>
    <submittedName>
        <fullName evidence="7">O-antigen ligase family protein</fullName>
    </submittedName>
</protein>
<dbReference type="Proteomes" id="UP001236415">
    <property type="component" value="Chromosome"/>
</dbReference>
<feature type="transmembrane region" description="Helical" evidence="5">
    <location>
        <begin position="267"/>
        <end position="287"/>
    </location>
</feature>
<dbReference type="InterPro" id="IPR007016">
    <property type="entry name" value="O-antigen_ligase-rel_domated"/>
</dbReference>
<feature type="transmembrane region" description="Helical" evidence="5">
    <location>
        <begin position="245"/>
        <end position="260"/>
    </location>
</feature>
<dbReference type="GO" id="GO:0016874">
    <property type="term" value="F:ligase activity"/>
    <property type="evidence" value="ECO:0007669"/>
    <property type="project" value="UniProtKB-KW"/>
</dbReference>
<dbReference type="EMBL" id="CP127162">
    <property type="protein sequence ID" value="WIV18682.1"/>
    <property type="molecule type" value="Genomic_DNA"/>
</dbReference>
<evidence type="ECO:0000256" key="2">
    <source>
        <dbReference type="ARBA" id="ARBA00022692"/>
    </source>
</evidence>
<keyword evidence="2 5" id="KW-0812">Transmembrane</keyword>
<keyword evidence="7" id="KW-0436">Ligase</keyword>
<gene>
    <name evidence="7" type="ORF">QPK24_20405</name>
</gene>
<evidence type="ECO:0000313" key="7">
    <source>
        <dbReference type="EMBL" id="WIV18682.1"/>
    </source>
</evidence>
<evidence type="ECO:0000313" key="8">
    <source>
        <dbReference type="Proteomes" id="UP001236415"/>
    </source>
</evidence>
<dbReference type="Pfam" id="PF04932">
    <property type="entry name" value="Wzy_C"/>
    <property type="match status" value="1"/>
</dbReference>
<comment type="subcellular location">
    <subcellularLocation>
        <location evidence="1">Membrane</location>
        <topology evidence="1">Multi-pass membrane protein</topology>
    </subcellularLocation>
</comment>
<keyword evidence="4 5" id="KW-0472">Membrane</keyword>
<feature type="transmembrane region" description="Helical" evidence="5">
    <location>
        <begin position="114"/>
        <end position="132"/>
    </location>
</feature>
<name>A0ABY8WZM8_9BACL</name>
<evidence type="ECO:0000259" key="6">
    <source>
        <dbReference type="Pfam" id="PF04932"/>
    </source>
</evidence>
<evidence type="ECO:0000256" key="1">
    <source>
        <dbReference type="ARBA" id="ARBA00004141"/>
    </source>
</evidence>
<evidence type="ECO:0000256" key="4">
    <source>
        <dbReference type="ARBA" id="ARBA00023136"/>
    </source>
</evidence>
<dbReference type="InterPro" id="IPR051533">
    <property type="entry name" value="WaaL-like"/>
</dbReference>
<feature type="transmembrane region" description="Helical" evidence="5">
    <location>
        <begin position="139"/>
        <end position="164"/>
    </location>
</feature>
<dbReference type="RefSeq" id="WP_285744256.1">
    <property type="nucleotide sequence ID" value="NZ_CP127162.1"/>
</dbReference>